<dbReference type="InterPro" id="IPR010149">
    <property type="entry name" value="CRISPR-assoc_prot_Csm2_III-A"/>
</dbReference>
<keyword evidence="5" id="KW-0051">Antiviral defense</keyword>
<accession>A0A9D2T6C8</accession>
<evidence type="ECO:0000313" key="8">
    <source>
        <dbReference type="Proteomes" id="UP000823883"/>
    </source>
</evidence>
<dbReference type="GO" id="GO:0051607">
    <property type="term" value="P:defense response to virus"/>
    <property type="evidence" value="ECO:0007669"/>
    <property type="project" value="UniProtKB-KW"/>
</dbReference>
<dbReference type="EMBL" id="DWWL01000017">
    <property type="protein sequence ID" value="HJC47041.1"/>
    <property type="molecule type" value="Genomic_DNA"/>
</dbReference>
<gene>
    <name evidence="7" type="primary">csm2</name>
    <name evidence="7" type="ORF">IAA04_03200</name>
</gene>
<evidence type="ECO:0000256" key="4">
    <source>
        <dbReference type="ARBA" id="ARBA00022884"/>
    </source>
</evidence>
<comment type="caution">
    <text evidence="7">The sequence shown here is derived from an EMBL/GenBank/DDBJ whole genome shotgun (WGS) entry which is preliminary data.</text>
</comment>
<reference evidence="7" key="1">
    <citation type="journal article" date="2021" name="PeerJ">
        <title>Extensive microbial diversity within the chicken gut microbiome revealed by metagenomics and culture.</title>
        <authorList>
            <person name="Gilroy R."/>
            <person name="Ravi A."/>
            <person name="Getino M."/>
            <person name="Pursley I."/>
            <person name="Horton D.L."/>
            <person name="Alikhan N.F."/>
            <person name="Baker D."/>
            <person name="Gharbi K."/>
            <person name="Hall N."/>
            <person name="Watson M."/>
            <person name="Adriaenssens E.M."/>
            <person name="Foster-Nyarko E."/>
            <person name="Jarju S."/>
            <person name="Secka A."/>
            <person name="Antonio M."/>
            <person name="Oren A."/>
            <person name="Chaudhuri R.R."/>
            <person name="La Ragione R."/>
            <person name="Hildebrand F."/>
            <person name="Pallen M.J."/>
        </authorList>
    </citation>
    <scope>NUCLEOTIDE SEQUENCE</scope>
    <source>
        <strain evidence="7">CHK183-5548</strain>
    </source>
</reference>
<dbReference type="Proteomes" id="UP000823883">
    <property type="component" value="Unassembled WGS sequence"/>
</dbReference>
<sequence>MQSNNYVDEAERVIKTLKNRKNPKNGREIPMVTTTKIRNLLAMTADIYNEMLNVPGERLPESLSGRIEYLRVRFIYEAGRDPEVKNFVTEAKILDILREIAGSKENFILFNRYMEALVAFHRFYGGKD</sequence>
<proteinExistence type="inferred from homology"/>
<dbReference type="Pfam" id="PF03750">
    <property type="entry name" value="Csm2_III-A"/>
    <property type="match status" value="1"/>
</dbReference>
<evidence type="ECO:0000256" key="5">
    <source>
        <dbReference type="ARBA" id="ARBA00023118"/>
    </source>
</evidence>
<evidence type="ECO:0000256" key="2">
    <source>
        <dbReference type="ARBA" id="ARBA00006896"/>
    </source>
</evidence>
<comment type="function">
    <text evidence="1">This subunit may be involved in monitoring complementarity of crRNA and target RNA.</text>
</comment>
<comment type="similarity">
    <text evidence="2">Belongs to the CRISPR-associated Csm2 family.</text>
</comment>
<dbReference type="NCBIfam" id="TIGR01870">
    <property type="entry name" value="cas_TM1810_Csm2"/>
    <property type="match status" value="1"/>
</dbReference>
<evidence type="ECO:0000256" key="6">
    <source>
        <dbReference type="ARBA" id="ARBA00031723"/>
    </source>
</evidence>
<evidence type="ECO:0000313" key="7">
    <source>
        <dbReference type="EMBL" id="HJC47041.1"/>
    </source>
</evidence>
<protein>
    <recommendedName>
        <fullName evidence="3">CRISPR system Cms protein Csm2</fullName>
    </recommendedName>
    <alternativeName>
        <fullName evidence="6">CRISPR type III A-associated protein Csm2</fullName>
    </alternativeName>
</protein>
<reference evidence="7" key="2">
    <citation type="submission" date="2021-04" db="EMBL/GenBank/DDBJ databases">
        <authorList>
            <person name="Gilroy R."/>
        </authorList>
    </citation>
    <scope>NUCLEOTIDE SEQUENCE</scope>
    <source>
        <strain evidence="7">CHK183-5548</strain>
    </source>
</reference>
<dbReference type="GO" id="GO:0003723">
    <property type="term" value="F:RNA binding"/>
    <property type="evidence" value="ECO:0007669"/>
    <property type="project" value="UniProtKB-KW"/>
</dbReference>
<dbReference type="CDD" id="cd09647">
    <property type="entry name" value="Csm2_III-A"/>
    <property type="match status" value="1"/>
</dbReference>
<organism evidence="7 8">
    <name type="scientific">Candidatus Lachnoclostridium pullistercoris</name>
    <dbReference type="NCBI Taxonomy" id="2838632"/>
    <lineage>
        <taxon>Bacteria</taxon>
        <taxon>Bacillati</taxon>
        <taxon>Bacillota</taxon>
        <taxon>Clostridia</taxon>
        <taxon>Lachnospirales</taxon>
        <taxon>Lachnospiraceae</taxon>
    </lineage>
</organism>
<dbReference type="AlphaFoldDB" id="A0A9D2T6C8"/>
<evidence type="ECO:0000256" key="3">
    <source>
        <dbReference type="ARBA" id="ARBA00016118"/>
    </source>
</evidence>
<evidence type="ECO:0000256" key="1">
    <source>
        <dbReference type="ARBA" id="ARBA00003640"/>
    </source>
</evidence>
<name>A0A9D2T6C8_9FIRM</name>
<keyword evidence="4" id="KW-0694">RNA-binding</keyword>